<reference evidence="20 21" key="1">
    <citation type="journal article" date="2024" name="BMC Genomics">
        <title>Genome assembly of redclaw crayfish (Cherax quadricarinatus) provides insights into its immune adaptation and hypoxia tolerance.</title>
        <authorList>
            <person name="Liu Z."/>
            <person name="Zheng J."/>
            <person name="Li H."/>
            <person name="Fang K."/>
            <person name="Wang S."/>
            <person name="He J."/>
            <person name="Zhou D."/>
            <person name="Weng S."/>
            <person name="Chi M."/>
            <person name="Gu Z."/>
            <person name="He J."/>
            <person name="Li F."/>
            <person name="Wang M."/>
        </authorList>
    </citation>
    <scope>NUCLEOTIDE SEQUENCE [LARGE SCALE GENOMIC DNA]</scope>
    <source>
        <strain evidence="20">ZL_2023a</strain>
    </source>
</reference>
<keyword evidence="11" id="KW-0325">Glycoprotein</keyword>
<evidence type="ECO:0000313" key="20">
    <source>
        <dbReference type="EMBL" id="KAK8722284.1"/>
    </source>
</evidence>
<evidence type="ECO:0000256" key="6">
    <source>
        <dbReference type="ARBA" id="ARBA00022679"/>
    </source>
</evidence>
<feature type="chain" id="PRO_5044717250" description="GDP-fucose protein O-fucosyltransferase 2" evidence="19">
    <location>
        <begin position="24"/>
        <end position="419"/>
    </location>
</feature>
<comment type="caution">
    <text evidence="20">The sequence shown here is derived from an EMBL/GenBank/DDBJ whole genome shotgun (WGS) entry which is preliminary data.</text>
</comment>
<dbReference type="InterPro" id="IPR045130">
    <property type="entry name" value="OFUT2-like"/>
</dbReference>
<evidence type="ECO:0000256" key="8">
    <source>
        <dbReference type="ARBA" id="ARBA00022824"/>
    </source>
</evidence>
<dbReference type="Gene3D" id="3.40.50.11340">
    <property type="match status" value="1"/>
</dbReference>
<dbReference type="InterPro" id="IPR019378">
    <property type="entry name" value="GDP-Fuc_O-FucTrfase"/>
</dbReference>
<dbReference type="PANTHER" id="PTHR13398">
    <property type="entry name" value="GDP-FUCOSE PROTEIN O-FUCOSYLTRANSFERASE 2"/>
    <property type="match status" value="1"/>
</dbReference>
<dbReference type="GO" id="GO:0006004">
    <property type="term" value="P:fucose metabolic process"/>
    <property type="evidence" value="ECO:0007669"/>
    <property type="project" value="UniProtKB-KW"/>
</dbReference>
<keyword evidence="13" id="KW-0119">Carbohydrate metabolism</keyword>
<evidence type="ECO:0000256" key="13">
    <source>
        <dbReference type="ARBA" id="ARBA00023277"/>
    </source>
</evidence>
<sequence length="419" mass="48986">MDNCNKTLLIILTLLITFQRATCTQETCREGRRNDERYLLYDVNPGEGFNLRRDVYIRVANLIRKLNDVDNWVLVLPPWGNLYHWQNVRPGLYVPWKNFFDVESLNKWIPVTEFNDYLKTEGATVGSTYVLQNYAEGWGGKWEEKYDKRPCIERHNFEQRDDGSWSGQMWATKVKTDNFTCLSIQGQAATLLPLIQRDLTSRSVFIGRAETILHDEYGGKWYWAARRSMRFARHLREEATRFRRDYLGSDDKQDKTEVKDDWRDTKPKRGAAVGGPYIAVHLRRKDFVRARGDEVPSLKKAAQQIKKLLQNENLTSVFIATDAPVMELQELESLLPGYKVVHYKPSTDFLHKWGDGGVAIVDQIICTHARLFTGSYESTFSFRIQEEREILGFEERRTFNRLCGKKSNCDQPAKWRIIY</sequence>
<evidence type="ECO:0000256" key="1">
    <source>
        <dbReference type="ARBA" id="ARBA00004240"/>
    </source>
</evidence>
<dbReference type="GO" id="GO:0005783">
    <property type="term" value="C:endoplasmic reticulum"/>
    <property type="evidence" value="ECO:0007669"/>
    <property type="project" value="UniProtKB-SubCell"/>
</dbReference>
<evidence type="ECO:0000313" key="21">
    <source>
        <dbReference type="Proteomes" id="UP001445076"/>
    </source>
</evidence>
<evidence type="ECO:0000256" key="16">
    <source>
        <dbReference type="ARBA" id="ARBA00033083"/>
    </source>
</evidence>
<dbReference type="CDD" id="cd11298">
    <property type="entry name" value="O-FucT-2"/>
    <property type="match status" value="1"/>
</dbReference>
<evidence type="ECO:0000256" key="5">
    <source>
        <dbReference type="ARBA" id="ARBA00022676"/>
    </source>
</evidence>
<dbReference type="GO" id="GO:0046922">
    <property type="term" value="F:peptide-O-fucosyltransferase activity"/>
    <property type="evidence" value="ECO:0007669"/>
    <property type="project" value="UniProtKB-EC"/>
</dbReference>
<keyword evidence="6" id="KW-0808">Transferase</keyword>
<keyword evidence="8" id="KW-0256">Endoplasmic reticulum</keyword>
<evidence type="ECO:0000256" key="11">
    <source>
        <dbReference type="ARBA" id="ARBA00023180"/>
    </source>
</evidence>
<dbReference type="Proteomes" id="UP001445076">
    <property type="component" value="Unassembled WGS sequence"/>
</dbReference>
<keyword evidence="7 19" id="KW-0732">Signal</keyword>
<evidence type="ECO:0000256" key="12">
    <source>
        <dbReference type="ARBA" id="ARBA00023253"/>
    </source>
</evidence>
<dbReference type="Gene3D" id="3.40.50.11350">
    <property type="match status" value="1"/>
</dbReference>
<name>A0AAW0VZ72_CHEQU</name>
<dbReference type="PANTHER" id="PTHR13398:SF0">
    <property type="entry name" value="GDP-FUCOSE PROTEIN O-FUCOSYLTRANSFERASE 2"/>
    <property type="match status" value="1"/>
</dbReference>
<keyword evidence="21" id="KW-1185">Reference proteome</keyword>
<accession>A0AAW0VZ72</accession>
<evidence type="ECO:0000256" key="10">
    <source>
        <dbReference type="ARBA" id="ARBA00023157"/>
    </source>
</evidence>
<dbReference type="EMBL" id="JARKIK010000096">
    <property type="protein sequence ID" value="KAK8722283.1"/>
    <property type="molecule type" value="Genomic_DNA"/>
</dbReference>
<evidence type="ECO:0000256" key="17">
    <source>
        <dbReference type="ARBA" id="ARBA00047273"/>
    </source>
</evidence>
<dbReference type="Pfam" id="PF10250">
    <property type="entry name" value="O-FucT"/>
    <property type="match status" value="1"/>
</dbReference>
<evidence type="ECO:0000256" key="7">
    <source>
        <dbReference type="ARBA" id="ARBA00022729"/>
    </source>
</evidence>
<organism evidence="20 21">
    <name type="scientific">Cherax quadricarinatus</name>
    <name type="common">Australian red claw crayfish</name>
    <dbReference type="NCBI Taxonomy" id="27406"/>
    <lineage>
        <taxon>Eukaryota</taxon>
        <taxon>Metazoa</taxon>
        <taxon>Ecdysozoa</taxon>
        <taxon>Arthropoda</taxon>
        <taxon>Crustacea</taxon>
        <taxon>Multicrustacea</taxon>
        <taxon>Malacostraca</taxon>
        <taxon>Eumalacostraca</taxon>
        <taxon>Eucarida</taxon>
        <taxon>Decapoda</taxon>
        <taxon>Pleocyemata</taxon>
        <taxon>Astacidea</taxon>
        <taxon>Parastacoidea</taxon>
        <taxon>Parastacidae</taxon>
        <taxon>Cherax</taxon>
    </lineage>
</organism>
<evidence type="ECO:0000256" key="9">
    <source>
        <dbReference type="ARBA" id="ARBA00023034"/>
    </source>
</evidence>
<comment type="catalytic activity">
    <reaction evidence="17">
        <text>L-threonyl-[protein] + GDP-beta-L-fucose = 3-O-(alpha-L-fucosyl)-L-threonyl-[protein] + GDP + H(+)</text>
        <dbReference type="Rhea" id="RHEA:70491"/>
        <dbReference type="Rhea" id="RHEA-COMP:11060"/>
        <dbReference type="Rhea" id="RHEA-COMP:17915"/>
        <dbReference type="ChEBI" id="CHEBI:15378"/>
        <dbReference type="ChEBI" id="CHEBI:30013"/>
        <dbReference type="ChEBI" id="CHEBI:57273"/>
        <dbReference type="ChEBI" id="CHEBI:58189"/>
        <dbReference type="ChEBI" id="CHEBI:189631"/>
        <dbReference type="EC" id="2.4.1.221"/>
    </reaction>
    <physiologicalReaction direction="left-to-right" evidence="17">
        <dbReference type="Rhea" id="RHEA:70492"/>
    </physiologicalReaction>
</comment>
<comment type="catalytic activity">
    <reaction evidence="18">
        <text>L-seryl-[protein] + GDP-beta-L-fucose = 3-O-(alpha-L-fucosyl)-L-seryl-[protein] + GDP + H(+)</text>
        <dbReference type="Rhea" id="RHEA:63644"/>
        <dbReference type="Rhea" id="RHEA-COMP:9863"/>
        <dbReference type="Rhea" id="RHEA-COMP:17914"/>
        <dbReference type="ChEBI" id="CHEBI:15378"/>
        <dbReference type="ChEBI" id="CHEBI:29999"/>
        <dbReference type="ChEBI" id="CHEBI:57273"/>
        <dbReference type="ChEBI" id="CHEBI:58189"/>
        <dbReference type="ChEBI" id="CHEBI:189632"/>
        <dbReference type="EC" id="2.4.1.221"/>
    </reaction>
    <physiologicalReaction direction="left-to-right" evidence="18">
        <dbReference type="Rhea" id="RHEA:63645"/>
    </physiologicalReaction>
</comment>
<gene>
    <name evidence="20" type="ORF">OTU49_012353</name>
</gene>
<reference evidence="20" key="2">
    <citation type="submission" date="2024-01" db="EMBL/GenBank/DDBJ databases">
        <authorList>
            <person name="He J."/>
            <person name="Wang M."/>
            <person name="Zheng J."/>
            <person name="Liu Z."/>
        </authorList>
    </citation>
    <scope>NUCLEOTIDE SEQUENCE</scope>
    <source>
        <strain evidence="20">ZL_2023a</strain>
        <tissue evidence="20">Muscle</tissue>
    </source>
</reference>
<comment type="similarity">
    <text evidence="14">Belongs to the glycosyltransferase 68 family.</text>
</comment>
<proteinExistence type="inferred from homology"/>
<evidence type="ECO:0000256" key="18">
    <source>
        <dbReference type="ARBA" id="ARBA00048647"/>
    </source>
</evidence>
<evidence type="ECO:0000256" key="19">
    <source>
        <dbReference type="SAM" id="SignalP"/>
    </source>
</evidence>
<evidence type="ECO:0000256" key="2">
    <source>
        <dbReference type="ARBA" id="ARBA00004555"/>
    </source>
</evidence>
<keyword evidence="5" id="KW-0328">Glycosyltransferase</keyword>
<evidence type="ECO:0000256" key="15">
    <source>
        <dbReference type="ARBA" id="ARBA00026232"/>
    </source>
</evidence>
<keyword evidence="9" id="KW-0333">Golgi apparatus</keyword>
<comment type="pathway">
    <text evidence="3">Protein modification; protein glycosylation.</text>
</comment>
<dbReference type="AlphaFoldDB" id="A0AAW0VZ72"/>
<keyword evidence="12" id="KW-0294">Fucose metabolism</keyword>
<evidence type="ECO:0000256" key="4">
    <source>
        <dbReference type="ARBA" id="ARBA00012196"/>
    </source>
</evidence>
<protein>
    <recommendedName>
        <fullName evidence="15">GDP-fucose protein O-fucosyltransferase 2</fullName>
        <ecNumber evidence="4">2.4.1.221</ecNumber>
    </recommendedName>
    <alternativeName>
        <fullName evidence="16">Peptide-O-fucosyltransferase 2</fullName>
    </alternativeName>
</protein>
<dbReference type="FunFam" id="3.40.50.11350:FF:000002">
    <property type="entry name" value="GDP-fucose protein O-fucosyltransferase 2"/>
    <property type="match status" value="1"/>
</dbReference>
<keyword evidence="10" id="KW-1015">Disulfide bond</keyword>
<feature type="signal peptide" evidence="19">
    <location>
        <begin position="1"/>
        <end position="23"/>
    </location>
</feature>
<evidence type="ECO:0000256" key="3">
    <source>
        <dbReference type="ARBA" id="ARBA00004922"/>
    </source>
</evidence>
<dbReference type="EMBL" id="JARKIK010000096">
    <property type="protein sequence ID" value="KAK8722284.1"/>
    <property type="molecule type" value="Genomic_DNA"/>
</dbReference>
<comment type="subcellular location">
    <subcellularLocation>
        <location evidence="1">Endoplasmic reticulum</location>
    </subcellularLocation>
    <subcellularLocation>
        <location evidence="2">Golgi apparatus</location>
    </subcellularLocation>
</comment>
<dbReference type="GO" id="GO:0005794">
    <property type="term" value="C:Golgi apparatus"/>
    <property type="evidence" value="ECO:0007669"/>
    <property type="project" value="UniProtKB-SubCell"/>
</dbReference>
<dbReference type="EC" id="2.4.1.221" evidence="4"/>
<evidence type="ECO:0000256" key="14">
    <source>
        <dbReference type="ARBA" id="ARBA00025803"/>
    </source>
</evidence>